<keyword evidence="4" id="KW-1185">Reference proteome</keyword>
<feature type="transmembrane region" description="Helical" evidence="1">
    <location>
        <begin position="248"/>
        <end position="266"/>
    </location>
</feature>
<feature type="chain" id="PRO_5047110926" description="Polymer-forming cytoskeletal protein" evidence="2">
    <location>
        <begin position="25"/>
        <end position="276"/>
    </location>
</feature>
<dbReference type="EMBL" id="JAAAMV010000009">
    <property type="protein sequence ID" value="NBD24977.1"/>
    <property type="molecule type" value="Genomic_DNA"/>
</dbReference>
<protein>
    <recommendedName>
        <fullName evidence="5">Polymer-forming cytoskeletal protein</fullName>
    </recommendedName>
</protein>
<proteinExistence type="predicted"/>
<organism evidence="3 4">
    <name type="scientific">Paenibacillus glycinis</name>
    <dbReference type="NCBI Taxonomy" id="2697035"/>
    <lineage>
        <taxon>Bacteria</taxon>
        <taxon>Bacillati</taxon>
        <taxon>Bacillota</taxon>
        <taxon>Bacilli</taxon>
        <taxon>Bacillales</taxon>
        <taxon>Paenibacillaceae</taxon>
        <taxon>Paenibacillus</taxon>
    </lineage>
</organism>
<evidence type="ECO:0008006" key="5">
    <source>
        <dbReference type="Google" id="ProtNLM"/>
    </source>
</evidence>
<sequence length="276" mass="28933">MRKLTCAFCGFMLLLLLIPGLASATSIFEHQHTTVPAGQTVDDVYVVGGDADILGQVEGIVVVVNGNLHLGGTAKITGVIVVIGGKVNQDPGASIGDDIYDLSLDGATQNSLLTGGGIALSLWALQLAGSLLLVLIPVLIRVLGKQKTAAFIDRYQIETMGRLLYTGLLSGLVIAALSALLLVTVIGIPILVLMLLVLLIALAMGITVISYRIGEMIKGSEHMPDWLKVLIGASMLAAFSSIPLIGWMLLSAAGLIALGICTQWLAGKRNKIKKKT</sequence>
<name>A0ABW9XQP5_9BACL</name>
<keyword evidence="1" id="KW-1133">Transmembrane helix</keyword>
<gene>
    <name evidence="3" type="ORF">GT019_13920</name>
</gene>
<feature type="signal peptide" evidence="2">
    <location>
        <begin position="1"/>
        <end position="24"/>
    </location>
</feature>
<dbReference type="Proteomes" id="UP000665561">
    <property type="component" value="Unassembled WGS sequence"/>
</dbReference>
<evidence type="ECO:0000256" key="2">
    <source>
        <dbReference type="SAM" id="SignalP"/>
    </source>
</evidence>
<keyword evidence="1" id="KW-0472">Membrane</keyword>
<dbReference type="RefSeq" id="WP_161743781.1">
    <property type="nucleotide sequence ID" value="NZ_JAAAMV010000009.1"/>
</dbReference>
<feature type="transmembrane region" description="Helical" evidence="1">
    <location>
        <begin position="226"/>
        <end position="242"/>
    </location>
</feature>
<feature type="transmembrane region" description="Helical" evidence="1">
    <location>
        <begin position="163"/>
        <end position="186"/>
    </location>
</feature>
<evidence type="ECO:0000313" key="3">
    <source>
        <dbReference type="EMBL" id="NBD24977.1"/>
    </source>
</evidence>
<keyword evidence="1" id="KW-0812">Transmembrane</keyword>
<accession>A0ABW9XQP5</accession>
<reference evidence="3 4" key="1">
    <citation type="submission" date="2020-01" db="EMBL/GenBank/DDBJ databases">
        <title>Paenibacillus soybeanensis sp. nov. isolated from the nodules of soybean (Glycine max(L.) Merr).</title>
        <authorList>
            <person name="Wang H."/>
        </authorList>
    </citation>
    <scope>NUCLEOTIDE SEQUENCE [LARGE SCALE GENOMIC DNA]</scope>
    <source>
        <strain evidence="3 4">T1</strain>
    </source>
</reference>
<comment type="caution">
    <text evidence="3">The sequence shown here is derived from an EMBL/GenBank/DDBJ whole genome shotgun (WGS) entry which is preliminary data.</text>
</comment>
<evidence type="ECO:0000256" key="1">
    <source>
        <dbReference type="SAM" id="Phobius"/>
    </source>
</evidence>
<feature type="transmembrane region" description="Helical" evidence="1">
    <location>
        <begin position="120"/>
        <end position="143"/>
    </location>
</feature>
<keyword evidence="2" id="KW-0732">Signal</keyword>
<feature type="transmembrane region" description="Helical" evidence="1">
    <location>
        <begin position="192"/>
        <end position="214"/>
    </location>
</feature>
<evidence type="ECO:0000313" key="4">
    <source>
        <dbReference type="Proteomes" id="UP000665561"/>
    </source>
</evidence>